<dbReference type="EMBL" id="QSJG01000029">
    <property type="protein sequence ID" value="RHD51468.1"/>
    <property type="molecule type" value="Genomic_DNA"/>
</dbReference>
<name>A0A414FP02_9BACT</name>
<sequence>MEIDAWQLKTIIRETAKEAVEEYIRRSNPTSDEITYSKACLRYGEGWLDHQIAIGAAKWIRKGVYQNSPKIFSIKQLDDLKYGPSSQLRAAMG</sequence>
<dbReference type="AlphaFoldDB" id="A0A414FP02"/>
<dbReference type="RefSeq" id="WP_118165686.1">
    <property type="nucleotide sequence ID" value="NZ_JAQEYB010000037.1"/>
</dbReference>
<evidence type="ECO:0000313" key="1">
    <source>
        <dbReference type="EMBL" id="RHD51468.1"/>
    </source>
</evidence>
<reference evidence="1 2" key="1">
    <citation type="submission" date="2018-08" db="EMBL/GenBank/DDBJ databases">
        <title>A genome reference for cultivated species of the human gut microbiota.</title>
        <authorList>
            <person name="Zou Y."/>
            <person name="Xue W."/>
            <person name="Luo G."/>
        </authorList>
    </citation>
    <scope>NUCLEOTIDE SEQUENCE [LARGE SCALE GENOMIC DNA]</scope>
    <source>
        <strain evidence="1 2">AM31-10</strain>
    </source>
</reference>
<protein>
    <submittedName>
        <fullName evidence="1">Uncharacterized protein</fullName>
    </submittedName>
</protein>
<dbReference type="Proteomes" id="UP000284361">
    <property type="component" value="Unassembled WGS sequence"/>
</dbReference>
<evidence type="ECO:0000313" key="2">
    <source>
        <dbReference type="Proteomes" id="UP000284361"/>
    </source>
</evidence>
<comment type="caution">
    <text evidence="1">The sequence shown here is derived from an EMBL/GenBank/DDBJ whole genome shotgun (WGS) entry which is preliminary data.</text>
</comment>
<accession>A0A414FP02</accession>
<proteinExistence type="predicted"/>
<organism evidence="1 2">
    <name type="scientific">Phocaeicola plebeius</name>
    <dbReference type="NCBI Taxonomy" id="310297"/>
    <lineage>
        <taxon>Bacteria</taxon>
        <taxon>Pseudomonadati</taxon>
        <taxon>Bacteroidota</taxon>
        <taxon>Bacteroidia</taxon>
        <taxon>Bacteroidales</taxon>
        <taxon>Bacteroidaceae</taxon>
        <taxon>Phocaeicola</taxon>
    </lineage>
</organism>
<gene>
    <name evidence="1" type="ORF">DW789_12405</name>
</gene>